<dbReference type="NCBIfam" id="TIGR03429">
    <property type="entry name" value="arom_pren_DMATS"/>
    <property type="match status" value="1"/>
</dbReference>
<dbReference type="SFLD" id="SFLDG01162">
    <property type="entry name" value="I"/>
    <property type="match status" value="1"/>
</dbReference>
<dbReference type="SFLD" id="SFLDS00036">
    <property type="entry name" value="Aromatic_Prenyltransferase"/>
    <property type="match status" value="1"/>
</dbReference>
<dbReference type="Proteomes" id="UP001152649">
    <property type="component" value="Unassembled WGS sequence"/>
</dbReference>
<dbReference type="Pfam" id="PF11991">
    <property type="entry name" value="Trp_DMAT"/>
    <property type="match status" value="1"/>
</dbReference>
<dbReference type="OrthoDB" id="3354387at2759"/>
<keyword evidence="6" id="KW-1185">Reference proteome</keyword>
<feature type="binding site" evidence="4">
    <location>
        <position position="270"/>
    </location>
    <ligand>
        <name>dimethylallyl diphosphate</name>
        <dbReference type="ChEBI" id="CHEBI:57623"/>
    </ligand>
</feature>
<dbReference type="InterPro" id="IPR033964">
    <property type="entry name" value="ABBA"/>
</dbReference>
<feature type="binding site" evidence="4">
    <location>
        <position position="116"/>
    </location>
    <ligand>
        <name>dimethylallyl diphosphate</name>
        <dbReference type="ChEBI" id="CHEBI:57623"/>
    </ligand>
</feature>
<evidence type="ECO:0008006" key="7">
    <source>
        <dbReference type="Google" id="ProtNLM"/>
    </source>
</evidence>
<evidence type="ECO:0000256" key="3">
    <source>
        <dbReference type="ARBA" id="ARBA00022679"/>
    </source>
</evidence>
<dbReference type="PANTHER" id="PTHR40627">
    <property type="entry name" value="INDOLE PRENYLTRANSFERASE TDIB-RELATED"/>
    <property type="match status" value="1"/>
</dbReference>
<accession>A0A9W4IU08</accession>
<protein>
    <recommendedName>
        <fullName evidence="7">Aromatic prenyltransferase</fullName>
    </recommendedName>
</protein>
<feature type="binding site" evidence="4">
    <location>
        <position position="101"/>
    </location>
    <ligand>
        <name>L-tryptophan</name>
        <dbReference type="ChEBI" id="CHEBI:57912"/>
    </ligand>
</feature>
<dbReference type="InterPro" id="IPR012148">
    <property type="entry name" value="ABBA_DMATS-like"/>
</dbReference>
<dbReference type="PIRSF" id="PIRSF000509">
    <property type="entry name" value="Trp_DMAT"/>
    <property type="match status" value="1"/>
</dbReference>
<dbReference type="GO" id="GO:0009820">
    <property type="term" value="P:alkaloid metabolic process"/>
    <property type="evidence" value="ECO:0007669"/>
    <property type="project" value="InterPro"/>
</dbReference>
<evidence type="ECO:0000256" key="1">
    <source>
        <dbReference type="ARBA" id="ARBA00005179"/>
    </source>
</evidence>
<dbReference type="AlphaFoldDB" id="A0A9W4IU08"/>
<dbReference type="EMBL" id="CAJVPG010000111">
    <property type="protein sequence ID" value="CAG8343446.1"/>
    <property type="molecule type" value="Genomic_DNA"/>
</dbReference>
<comment type="pathway">
    <text evidence="1">Secondary metabolite biosynthesis.</text>
</comment>
<dbReference type="GO" id="GO:0016765">
    <property type="term" value="F:transferase activity, transferring alkyl or aryl (other than methyl) groups"/>
    <property type="evidence" value="ECO:0007669"/>
    <property type="project" value="InterPro"/>
</dbReference>
<sequence length="430" mass="48907">MALVLWNSILSLLPKNWIFEEKTELNESPRPNLEKDASLWNDEVGTMLKTMLEMAGYPENSRKTHSHFFQESVSPSLGQHPRGTGAPHWKSFMTDDHTPVELSWCWSSQLDTPTVRYSAEPVGKWAGQPADPTNTAASLRLLGDALQVSPEMDLYLHRHFQRKLVSSQTNVKHTEQNPHSQRFIAFDLLENTIIVKQYYLPSWMAIEKEMSKFDLVADAIQDVPSLGTSLLSSFAVFTDFIESFPRDVRPEIEIVAIDCLDPSKSRIKVYIRSQETTLQSVLEILTIGGKSPKTPEEADSLRELWHVVFGLSEQQSDQTPLPENHHRTGGILYYFEFKSGVILPKTKVYLPVRHYAQNDGQIARGLSEYLDRRGKRLACGSYVEGVQSPCKHRNLSDGLGLHTYICWASENNSWNVTAYFNPEVYHPNRG</sequence>
<evidence type="ECO:0000313" key="6">
    <source>
        <dbReference type="Proteomes" id="UP001152649"/>
    </source>
</evidence>
<reference evidence="5" key="1">
    <citation type="submission" date="2021-07" db="EMBL/GenBank/DDBJ databases">
        <authorList>
            <person name="Branca A.L. A."/>
        </authorList>
    </citation>
    <scope>NUCLEOTIDE SEQUENCE</scope>
</reference>
<comment type="similarity">
    <text evidence="2">Belongs to the tryptophan dimethylallyltransferase family.</text>
</comment>
<proteinExistence type="inferred from homology"/>
<evidence type="ECO:0000256" key="2">
    <source>
        <dbReference type="ARBA" id="ARBA00010209"/>
    </source>
</evidence>
<organism evidence="5 6">
    <name type="scientific">Penicillium salamii</name>
    <dbReference type="NCBI Taxonomy" id="1612424"/>
    <lineage>
        <taxon>Eukaryota</taxon>
        <taxon>Fungi</taxon>
        <taxon>Dikarya</taxon>
        <taxon>Ascomycota</taxon>
        <taxon>Pezizomycotina</taxon>
        <taxon>Eurotiomycetes</taxon>
        <taxon>Eurotiomycetidae</taxon>
        <taxon>Eurotiales</taxon>
        <taxon>Aspergillaceae</taxon>
        <taxon>Penicillium</taxon>
    </lineage>
</organism>
<feature type="binding site" evidence="4">
    <location>
        <position position="266"/>
    </location>
    <ligand>
        <name>dimethylallyl diphosphate</name>
        <dbReference type="ChEBI" id="CHEBI:57623"/>
    </ligand>
</feature>
<feature type="binding site" evidence="4">
    <location>
        <position position="349"/>
    </location>
    <ligand>
        <name>dimethylallyl diphosphate</name>
        <dbReference type="ChEBI" id="CHEBI:57623"/>
    </ligand>
</feature>
<gene>
    <name evidence="5" type="ORF">PSALAMII_LOCUS2923</name>
</gene>
<dbReference type="PANTHER" id="PTHR40627:SF4">
    <property type="entry name" value="PRENYLTRANSFERASE ASQH1-RELATED"/>
    <property type="match status" value="1"/>
</dbReference>
<dbReference type="CDD" id="cd13929">
    <property type="entry name" value="PT-DMATS_CymD"/>
    <property type="match status" value="1"/>
</dbReference>
<dbReference type="InterPro" id="IPR017795">
    <property type="entry name" value="ABBA_NscD-like"/>
</dbReference>
<name>A0A9W4IU08_9EURO</name>
<feature type="binding site" evidence="4">
    <location>
        <position position="196"/>
    </location>
    <ligand>
        <name>dimethylallyl diphosphate</name>
        <dbReference type="ChEBI" id="CHEBI:57623"/>
    </ligand>
</feature>
<evidence type="ECO:0000313" key="5">
    <source>
        <dbReference type="EMBL" id="CAG8343446.1"/>
    </source>
</evidence>
<evidence type="ECO:0000256" key="4">
    <source>
        <dbReference type="PIRSR" id="PIRSR000509-1"/>
    </source>
</evidence>
<feature type="binding site" evidence="4">
    <location>
        <position position="198"/>
    </location>
    <ligand>
        <name>dimethylallyl diphosphate</name>
        <dbReference type="ChEBI" id="CHEBI:57623"/>
    </ligand>
</feature>
<keyword evidence="3" id="KW-0808">Transferase</keyword>
<feature type="binding site" evidence="4">
    <location>
        <position position="268"/>
    </location>
    <ligand>
        <name>dimethylallyl diphosphate</name>
        <dbReference type="ChEBI" id="CHEBI:57623"/>
    </ligand>
</feature>
<comment type="caution">
    <text evidence="5">The sequence shown here is derived from an EMBL/GenBank/DDBJ whole genome shotgun (WGS) entry which is preliminary data.</text>
</comment>